<dbReference type="EMBL" id="LXQA011053891">
    <property type="protein sequence ID" value="MCI82886.1"/>
    <property type="molecule type" value="Genomic_DNA"/>
</dbReference>
<evidence type="ECO:0000313" key="2">
    <source>
        <dbReference type="Proteomes" id="UP000265520"/>
    </source>
</evidence>
<organism evidence="1 2">
    <name type="scientific">Trifolium medium</name>
    <dbReference type="NCBI Taxonomy" id="97028"/>
    <lineage>
        <taxon>Eukaryota</taxon>
        <taxon>Viridiplantae</taxon>
        <taxon>Streptophyta</taxon>
        <taxon>Embryophyta</taxon>
        <taxon>Tracheophyta</taxon>
        <taxon>Spermatophyta</taxon>
        <taxon>Magnoliopsida</taxon>
        <taxon>eudicotyledons</taxon>
        <taxon>Gunneridae</taxon>
        <taxon>Pentapetalae</taxon>
        <taxon>rosids</taxon>
        <taxon>fabids</taxon>
        <taxon>Fabales</taxon>
        <taxon>Fabaceae</taxon>
        <taxon>Papilionoideae</taxon>
        <taxon>50 kb inversion clade</taxon>
        <taxon>NPAAA clade</taxon>
        <taxon>Hologalegina</taxon>
        <taxon>IRL clade</taxon>
        <taxon>Trifolieae</taxon>
        <taxon>Trifolium</taxon>
    </lineage>
</organism>
<comment type="caution">
    <text evidence="1">The sequence shown here is derived from an EMBL/GenBank/DDBJ whole genome shotgun (WGS) entry which is preliminary data.</text>
</comment>
<name>A0A392V3P2_9FABA</name>
<keyword evidence="2" id="KW-1185">Reference proteome</keyword>
<protein>
    <submittedName>
        <fullName evidence="1">Uncharacterized protein</fullName>
    </submittedName>
</protein>
<dbReference type="Proteomes" id="UP000265520">
    <property type="component" value="Unassembled WGS sequence"/>
</dbReference>
<proteinExistence type="predicted"/>
<sequence>MLTSNVSDDNIVVISQSAKSLKTVSELFEESMSVEKNKDAEEN</sequence>
<evidence type="ECO:0000313" key="1">
    <source>
        <dbReference type="EMBL" id="MCI82886.1"/>
    </source>
</evidence>
<feature type="non-terminal residue" evidence="1">
    <location>
        <position position="43"/>
    </location>
</feature>
<accession>A0A392V3P2</accession>
<reference evidence="1 2" key="1">
    <citation type="journal article" date="2018" name="Front. Plant Sci.">
        <title>Red Clover (Trifolium pratense) and Zigzag Clover (T. medium) - A Picture of Genomic Similarities and Differences.</title>
        <authorList>
            <person name="Dluhosova J."/>
            <person name="Istvanek J."/>
            <person name="Nedelnik J."/>
            <person name="Repkova J."/>
        </authorList>
    </citation>
    <scope>NUCLEOTIDE SEQUENCE [LARGE SCALE GENOMIC DNA]</scope>
    <source>
        <strain evidence="2">cv. 10/8</strain>
        <tissue evidence="1">Leaf</tissue>
    </source>
</reference>
<dbReference type="AlphaFoldDB" id="A0A392V3P2"/>